<dbReference type="Proteomes" id="UP000639403">
    <property type="component" value="Unassembled WGS sequence"/>
</dbReference>
<comment type="caution">
    <text evidence="1">The sequence shown here is derived from an EMBL/GenBank/DDBJ whole genome shotgun (WGS) entry which is preliminary data.</text>
</comment>
<sequence length="127" mass="13756">MSVTADVEGSVSDDTLALMQGLQGDWDFLLLDLYWQQFEGGESWERQGGSVGMRIAMRGSCEVRVDVGPFRSLSRLPFVGEDEGGRTVGEVDVDEVLGVEGVGEALIGSHDGREEGKVHVLQKAMLN</sequence>
<dbReference type="EMBL" id="JADOXO010000660">
    <property type="protein sequence ID" value="KAF9801507.1"/>
    <property type="molecule type" value="Genomic_DNA"/>
</dbReference>
<evidence type="ECO:0000313" key="1">
    <source>
        <dbReference type="EMBL" id="KAF9801507.1"/>
    </source>
</evidence>
<gene>
    <name evidence="1" type="ORF">IEO21_10097</name>
</gene>
<accession>A0A8H7TXU9</accession>
<proteinExistence type="predicted"/>
<dbReference type="AlphaFoldDB" id="A0A8H7TXU9"/>
<name>A0A8H7TXU9_9APHY</name>
<evidence type="ECO:0000313" key="2">
    <source>
        <dbReference type="Proteomes" id="UP000639403"/>
    </source>
</evidence>
<reference evidence="1" key="2">
    <citation type="journal article" name="Front. Microbiol.">
        <title>Degradative Capacity of Two Strains of Rhodonia placenta: From Phenotype to Genotype.</title>
        <authorList>
            <person name="Kolle M."/>
            <person name="Horta M.A.C."/>
            <person name="Nowrousian M."/>
            <person name="Ohm R.A."/>
            <person name="Benz J.P."/>
            <person name="Pilgard A."/>
        </authorList>
    </citation>
    <scope>NUCLEOTIDE SEQUENCE</scope>
    <source>
        <strain evidence="1">FPRL280</strain>
    </source>
</reference>
<protein>
    <submittedName>
        <fullName evidence="1">Uncharacterized protein</fullName>
    </submittedName>
</protein>
<organism evidence="1 2">
    <name type="scientific">Rhodonia placenta</name>
    <dbReference type="NCBI Taxonomy" id="104341"/>
    <lineage>
        <taxon>Eukaryota</taxon>
        <taxon>Fungi</taxon>
        <taxon>Dikarya</taxon>
        <taxon>Basidiomycota</taxon>
        <taxon>Agaricomycotina</taxon>
        <taxon>Agaricomycetes</taxon>
        <taxon>Polyporales</taxon>
        <taxon>Adustoporiaceae</taxon>
        <taxon>Rhodonia</taxon>
    </lineage>
</organism>
<reference evidence="1" key="1">
    <citation type="submission" date="2020-11" db="EMBL/GenBank/DDBJ databases">
        <authorList>
            <person name="Koelle M."/>
            <person name="Horta M.A.C."/>
            <person name="Nowrousian M."/>
            <person name="Ohm R.A."/>
            <person name="Benz P."/>
            <person name="Pilgard A."/>
        </authorList>
    </citation>
    <scope>NUCLEOTIDE SEQUENCE</scope>
    <source>
        <strain evidence="1">FPRL280</strain>
    </source>
</reference>